<reference evidence="1" key="1">
    <citation type="journal article" date="2022" name="Int. J. Mol. Sci.">
        <title>Draft Genome of Tanacetum Coccineum: Genomic Comparison of Closely Related Tanacetum-Family Plants.</title>
        <authorList>
            <person name="Yamashiro T."/>
            <person name="Shiraishi A."/>
            <person name="Nakayama K."/>
            <person name="Satake H."/>
        </authorList>
    </citation>
    <scope>NUCLEOTIDE SEQUENCE</scope>
</reference>
<dbReference type="EMBL" id="BQNB010016350">
    <property type="protein sequence ID" value="GJT50773.1"/>
    <property type="molecule type" value="Genomic_DNA"/>
</dbReference>
<evidence type="ECO:0000313" key="1">
    <source>
        <dbReference type="EMBL" id="GJT50773.1"/>
    </source>
</evidence>
<dbReference type="Proteomes" id="UP001151760">
    <property type="component" value="Unassembled WGS sequence"/>
</dbReference>
<comment type="caution">
    <text evidence="1">The sequence shown here is derived from an EMBL/GenBank/DDBJ whole genome shotgun (WGS) entry which is preliminary data.</text>
</comment>
<accession>A0ABQ5EIP7</accession>
<keyword evidence="2" id="KW-1185">Reference proteome</keyword>
<evidence type="ECO:0008006" key="3">
    <source>
        <dbReference type="Google" id="ProtNLM"/>
    </source>
</evidence>
<gene>
    <name evidence="1" type="ORF">Tco_0976930</name>
</gene>
<sequence>MIHMHKAVALVYLRAKNADRVEEETTYWHRRNQGVSHVKSVLTQKALNFFCETFYIPDEVHSQLPNPNQTIREMPTGKIGNDAICYTKPLDSLKSSNDRFFWVDAFACPGSFPWNTSKNVSKDPFPKPSEFNAEHYATLVAYPAPFHKYPEPFLCLVGISRHYTLDENTYPEFLRDNGEEIDLLSFIHIVDPTKVRVVERERAENEPRLLNTTIRRVVPLLPVGPARGESELEDSVDRLFDEGGSGDQAEQGDFASGGQGVGIQVVSKAAEIVAEDVRGEAIPTLPFVTSSVSATPEREGGDHIESMTGLNLQTISAPQRFVISSDSFHHSGANIAEAEVDSFARPSVPVITTATTVTLTATPITVGKEKTVKPSVFAANSSSPGRVDPNAGVFPDLTGSDFLVSCIRTIIDPEFNL</sequence>
<organism evidence="1 2">
    <name type="scientific">Tanacetum coccineum</name>
    <dbReference type="NCBI Taxonomy" id="301880"/>
    <lineage>
        <taxon>Eukaryota</taxon>
        <taxon>Viridiplantae</taxon>
        <taxon>Streptophyta</taxon>
        <taxon>Embryophyta</taxon>
        <taxon>Tracheophyta</taxon>
        <taxon>Spermatophyta</taxon>
        <taxon>Magnoliopsida</taxon>
        <taxon>eudicotyledons</taxon>
        <taxon>Gunneridae</taxon>
        <taxon>Pentapetalae</taxon>
        <taxon>asterids</taxon>
        <taxon>campanulids</taxon>
        <taxon>Asterales</taxon>
        <taxon>Asteraceae</taxon>
        <taxon>Asteroideae</taxon>
        <taxon>Anthemideae</taxon>
        <taxon>Anthemidinae</taxon>
        <taxon>Tanacetum</taxon>
    </lineage>
</organism>
<reference evidence="1" key="2">
    <citation type="submission" date="2022-01" db="EMBL/GenBank/DDBJ databases">
        <authorList>
            <person name="Yamashiro T."/>
            <person name="Shiraishi A."/>
            <person name="Satake H."/>
            <person name="Nakayama K."/>
        </authorList>
    </citation>
    <scope>NUCLEOTIDE SEQUENCE</scope>
</reference>
<protein>
    <recommendedName>
        <fullName evidence="3">Transposase (Putative), gypsy type</fullName>
    </recommendedName>
</protein>
<name>A0ABQ5EIP7_9ASTR</name>
<proteinExistence type="predicted"/>
<evidence type="ECO:0000313" key="2">
    <source>
        <dbReference type="Proteomes" id="UP001151760"/>
    </source>
</evidence>